<sequence>MINSFGFSRPCSRLPDRVKMALEPRNLRLLETVLQITGVAKLSHEAIGSFAVMLTVNEEMDVLFLLEFSKEVLQSFPRFFILPPTGVNVCDQRKAFLSRQRICTFERQQGSREFISRLSESWARFEVQLQLEKSYLNSNPGDHDGQYSHTVRKGRHYYLPTKVEVCCSSMDPPRRAQGTLLPSDYKLKFVAHRCRIRCAMSESSHTRAQAHLTPNRMSFEAEMKFDSRKTKDSMV</sequence>
<comment type="caution">
    <text evidence="1">The sequence shown here is derived from an EMBL/GenBank/DDBJ whole genome shotgun (WGS) entry which is preliminary data.</text>
</comment>
<protein>
    <submittedName>
        <fullName evidence="1">Uncharacterized protein</fullName>
    </submittedName>
</protein>
<accession>A0AAD4DQ51</accession>
<evidence type="ECO:0000313" key="2">
    <source>
        <dbReference type="Proteomes" id="UP001195769"/>
    </source>
</evidence>
<organism evidence="1 2">
    <name type="scientific">Suillus fuscotomentosus</name>
    <dbReference type="NCBI Taxonomy" id="1912939"/>
    <lineage>
        <taxon>Eukaryota</taxon>
        <taxon>Fungi</taxon>
        <taxon>Dikarya</taxon>
        <taxon>Basidiomycota</taxon>
        <taxon>Agaricomycotina</taxon>
        <taxon>Agaricomycetes</taxon>
        <taxon>Agaricomycetidae</taxon>
        <taxon>Boletales</taxon>
        <taxon>Suillineae</taxon>
        <taxon>Suillaceae</taxon>
        <taxon>Suillus</taxon>
    </lineage>
</organism>
<gene>
    <name evidence="1" type="ORF">F5891DRAFT_987464</name>
</gene>
<reference evidence="1" key="1">
    <citation type="journal article" date="2020" name="New Phytol.">
        <title>Comparative genomics reveals dynamic genome evolution in host specialist ectomycorrhizal fungi.</title>
        <authorList>
            <person name="Lofgren L.A."/>
            <person name="Nguyen N.H."/>
            <person name="Vilgalys R."/>
            <person name="Ruytinx J."/>
            <person name="Liao H.L."/>
            <person name="Branco S."/>
            <person name="Kuo A."/>
            <person name="LaButti K."/>
            <person name="Lipzen A."/>
            <person name="Andreopoulos W."/>
            <person name="Pangilinan J."/>
            <person name="Riley R."/>
            <person name="Hundley H."/>
            <person name="Na H."/>
            <person name="Barry K."/>
            <person name="Grigoriev I.V."/>
            <person name="Stajich J.E."/>
            <person name="Kennedy P.G."/>
        </authorList>
    </citation>
    <scope>NUCLEOTIDE SEQUENCE</scope>
    <source>
        <strain evidence="1">FC203</strain>
    </source>
</reference>
<dbReference type="EMBL" id="JABBWK010000162">
    <property type="protein sequence ID" value="KAG1889084.1"/>
    <property type="molecule type" value="Genomic_DNA"/>
</dbReference>
<keyword evidence="2" id="KW-1185">Reference proteome</keyword>
<dbReference type="AlphaFoldDB" id="A0AAD4DQ51"/>
<evidence type="ECO:0000313" key="1">
    <source>
        <dbReference type="EMBL" id="KAG1889084.1"/>
    </source>
</evidence>
<name>A0AAD4DQ51_9AGAM</name>
<dbReference type="RefSeq" id="XP_041217403.1">
    <property type="nucleotide sequence ID" value="XM_041377910.1"/>
</dbReference>
<dbReference type="Proteomes" id="UP001195769">
    <property type="component" value="Unassembled WGS sequence"/>
</dbReference>
<proteinExistence type="predicted"/>
<dbReference type="GeneID" id="64672208"/>